<protein>
    <recommendedName>
        <fullName evidence="18">Fucosyltransferase</fullName>
        <ecNumber evidence="18">2.4.1.-</ecNumber>
    </recommendedName>
</protein>
<evidence type="ECO:0000256" key="10">
    <source>
        <dbReference type="ARBA" id="ARBA00023136"/>
    </source>
</evidence>
<comment type="catalytic activity">
    <reaction evidence="14">
        <text>an alpha-Neu5Ac-(2-&gt;3)-beta-D-Gal-(1-&gt;4)-beta-D-GlcNAc6S derivative + GDP-beta-L-fucose = an alpha-Neu5Ac-(2-&gt;3)-beta-D-Gal-(1-&gt;4)-[alpha-L-Fuc-(1-&gt;3)]-beta-D-GlcNAc6S derivative + GDP + H(+)</text>
        <dbReference type="Rhea" id="RHEA:62004"/>
        <dbReference type="ChEBI" id="CHEBI:15378"/>
        <dbReference type="ChEBI" id="CHEBI:57273"/>
        <dbReference type="ChEBI" id="CHEBI:58189"/>
        <dbReference type="ChEBI" id="CHEBI:145344"/>
        <dbReference type="ChEBI" id="CHEBI:145345"/>
    </reaction>
    <physiologicalReaction direction="left-to-right" evidence="14">
        <dbReference type="Rhea" id="RHEA:62005"/>
    </physiologicalReaction>
</comment>
<dbReference type="InterPro" id="IPR038577">
    <property type="entry name" value="GT10-like_C_sf"/>
</dbReference>
<evidence type="ECO:0000256" key="16">
    <source>
        <dbReference type="ARBA" id="ARBA00036481"/>
    </source>
</evidence>
<feature type="domain" description="Fucosyltransferase N-terminal" evidence="20">
    <location>
        <begin position="28"/>
        <end position="132"/>
    </location>
</feature>
<dbReference type="InterPro" id="IPR031481">
    <property type="entry name" value="Glyco_tran_10_N"/>
</dbReference>
<evidence type="ECO:0000256" key="6">
    <source>
        <dbReference type="ARBA" id="ARBA00022692"/>
    </source>
</evidence>
<comment type="catalytic activity">
    <reaction evidence="16">
        <text>an N-acetyl-alpha-neuraminyl-(2-&gt;3)-beta-D-galactosyl-(1-&gt;4)-N-acetyl-beta-D-glucosaminyl derivative + GDP-beta-L-fucose = an alpha-Neu5Ac-(2-&gt;3)-beta-D-Gal-(1-&gt;4)-[alpha-L-Fuc-(1-&gt;3)]-beta-D-GlcNAc derivative + GDP + H(+)</text>
        <dbReference type="Rhea" id="RHEA:56076"/>
        <dbReference type="ChEBI" id="CHEBI:15378"/>
        <dbReference type="ChEBI" id="CHEBI:57273"/>
        <dbReference type="ChEBI" id="CHEBI:58189"/>
        <dbReference type="ChEBI" id="CHEBI:136545"/>
        <dbReference type="ChEBI" id="CHEBI:139509"/>
    </reaction>
    <physiologicalReaction direction="left-to-right" evidence="16">
        <dbReference type="Rhea" id="RHEA:56077"/>
    </physiologicalReaction>
</comment>
<keyword evidence="7" id="KW-0735">Signal-anchor</keyword>
<evidence type="ECO:0000256" key="7">
    <source>
        <dbReference type="ARBA" id="ARBA00022968"/>
    </source>
</evidence>
<dbReference type="AlphaFoldDB" id="A0AAV7NB45"/>
<evidence type="ECO:0000313" key="22">
    <source>
        <dbReference type="Proteomes" id="UP001066276"/>
    </source>
</evidence>
<evidence type="ECO:0000256" key="13">
    <source>
        <dbReference type="ARBA" id="ARBA00029329"/>
    </source>
</evidence>
<dbReference type="GO" id="GO:0000139">
    <property type="term" value="C:Golgi membrane"/>
    <property type="evidence" value="ECO:0007669"/>
    <property type="project" value="UniProtKB-SubCell"/>
</dbReference>
<keyword evidence="12" id="KW-0395">Inflammatory response</keyword>
<sequence length="323" mass="37713">MLALYSCTLDLPSVLRPWTRSPDPPPPLTVLLWWEPFGKRRRMGDCQQLFNISGCSVTTNRTAREAADAILFHHRDLADATLLPRGSRPPAQRWVWMNFESPSHSHWLGGVEGVFNWTMSYQTDSDIFVPYGRLLPRRRAGPVRLPRKRSLLAWVISNWDEEHARVQYFRALSRYVHVDVYGRYGLPLREDSVVRTVADYKFYLAFENSQHKDYITEKLWRNALLASAVPVVLGPSRANYERFIPANSFIHVDDFSSPRKLAAYLRFLDRNGPLYRKYFAWKKRYTSHVTRFWDEHYCTVCQALRAAGDQPRIVADLGPWYDS</sequence>
<evidence type="ECO:0000256" key="12">
    <source>
        <dbReference type="ARBA" id="ARBA00023198"/>
    </source>
</evidence>
<evidence type="ECO:0000256" key="3">
    <source>
        <dbReference type="ARBA" id="ARBA00008919"/>
    </source>
</evidence>
<keyword evidence="11" id="KW-0325">Glycoprotein</keyword>
<reference evidence="21" key="1">
    <citation type="journal article" date="2022" name="bioRxiv">
        <title>Sequencing and chromosome-scale assembly of the giantPleurodeles waltlgenome.</title>
        <authorList>
            <person name="Brown T."/>
            <person name="Elewa A."/>
            <person name="Iarovenko S."/>
            <person name="Subramanian E."/>
            <person name="Araus A.J."/>
            <person name="Petzold A."/>
            <person name="Susuki M."/>
            <person name="Suzuki K.-i.T."/>
            <person name="Hayashi T."/>
            <person name="Toyoda A."/>
            <person name="Oliveira C."/>
            <person name="Osipova E."/>
            <person name="Leigh N.D."/>
            <person name="Simon A."/>
            <person name="Yun M.H."/>
        </authorList>
    </citation>
    <scope>NUCLEOTIDE SEQUENCE</scope>
    <source>
        <strain evidence="21">20211129_DDA</strain>
        <tissue evidence="21">Liver</tissue>
    </source>
</reference>
<dbReference type="GO" id="GO:0006954">
    <property type="term" value="P:inflammatory response"/>
    <property type="evidence" value="ECO:0007669"/>
    <property type="project" value="UniProtKB-KW"/>
</dbReference>
<dbReference type="InterPro" id="IPR001503">
    <property type="entry name" value="Glyco_trans_10"/>
</dbReference>
<comment type="catalytic activity">
    <reaction evidence="13">
        <text>a beta-D-galactosyl-(1-&gt;4)-N-acetyl-beta-D-glucosaminyl derivative + GDP-beta-L-fucose = a beta-D-galactosyl-(1-&gt;4)-[alpha-L-fucosyl-(1-&gt;3)]-N-acetyl-beta-D-glucosaminyl derivative + GDP + H(+)</text>
        <dbReference type="Rhea" id="RHEA:14257"/>
        <dbReference type="ChEBI" id="CHEBI:15378"/>
        <dbReference type="ChEBI" id="CHEBI:57273"/>
        <dbReference type="ChEBI" id="CHEBI:58189"/>
        <dbReference type="ChEBI" id="CHEBI:133507"/>
        <dbReference type="ChEBI" id="CHEBI:137941"/>
        <dbReference type="EC" id="2.4.1.152"/>
    </reaction>
    <physiologicalReaction direction="left-to-right" evidence="13">
        <dbReference type="Rhea" id="RHEA:14258"/>
    </physiologicalReaction>
</comment>
<dbReference type="PANTHER" id="PTHR11929">
    <property type="entry name" value="ALPHA- 1,3 -FUCOSYLTRANSFERASE"/>
    <property type="match status" value="1"/>
</dbReference>
<gene>
    <name evidence="21" type="ORF">NDU88_001558</name>
</gene>
<keyword evidence="10" id="KW-0472">Membrane</keyword>
<accession>A0AAV7NB45</accession>
<evidence type="ECO:0000256" key="9">
    <source>
        <dbReference type="ARBA" id="ARBA00023034"/>
    </source>
</evidence>
<dbReference type="GO" id="GO:0032580">
    <property type="term" value="C:Golgi cisterna membrane"/>
    <property type="evidence" value="ECO:0007669"/>
    <property type="project" value="UniProtKB-SubCell"/>
</dbReference>
<dbReference type="Pfam" id="PF00852">
    <property type="entry name" value="Glyco_transf_10"/>
    <property type="match status" value="1"/>
</dbReference>
<evidence type="ECO:0000256" key="18">
    <source>
        <dbReference type="RuleBase" id="RU003832"/>
    </source>
</evidence>
<keyword evidence="9 18" id="KW-0333">Golgi apparatus</keyword>
<dbReference type="PANTHER" id="PTHR11929:SF132">
    <property type="entry name" value="ALPHA-(1,3)-FUCOSYLTRANSFERASE 4"/>
    <property type="match status" value="1"/>
</dbReference>
<evidence type="ECO:0000256" key="5">
    <source>
        <dbReference type="ARBA" id="ARBA00022679"/>
    </source>
</evidence>
<comment type="subcellular location">
    <subcellularLocation>
        <location evidence="1">Golgi apparatus membrane</location>
        <topology evidence="1">Single-pass type II membrane protein</topology>
    </subcellularLocation>
    <subcellularLocation>
        <location evidence="18">Golgi apparatus</location>
        <location evidence="18">Golgi stack membrane</location>
        <topology evidence="18">Single-pass type II membrane protein</topology>
    </subcellularLocation>
</comment>
<evidence type="ECO:0000256" key="2">
    <source>
        <dbReference type="ARBA" id="ARBA00004922"/>
    </source>
</evidence>
<evidence type="ECO:0000256" key="1">
    <source>
        <dbReference type="ARBA" id="ARBA00004323"/>
    </source>
</evidence>
<keyword evidence="8" id="KW-1133">Transmembrane helix</keyword>
<dbReference type="GO" id="GO:0017083">
    <property type="term" value="F:4-galactosyl-N-acetylglucosaminide 3-alpha-L-fucosyltransferase activity"/>
    <property type="evidence" value="ECO:0007669"/>
    <property type="project" value="UniProtKB-EC"/>
</dbReference>
<evidence type="ECO:0000256" key="17">
    <source>
        <dbReference type="ARBA" id="ARBA00046186"/>
    </source>
</evidence>
<keyword evidence="5 18" id="KW-0808">Transferase</keyword>
<keyword evidence="6 18" id="KW-0812">Transmembrane</keyword>
<organism evidence="21 22">
    <name type="scientific">Pleurodeles waltl</name>
    <name type="common">Iberian ribbed newt</name>
    <dbReference type="NCBI Taxonomy" id="8319"/>
    <lineage>
        <taxon>Eukaryota</taxon>
        <taxon>Metazoa</taxon>
        <taxon>Chordata</taxon>
        <taxon>Craniata</taxon>
        <taxon>Vertebrata</taxon>
        <taxon>Euteleostomi</taxon>
        <taxon>Amphibia</taxon>
        <taxon>Batrachia</taxon>
        <taxon>Caudata</taxon>
        <taxon>Salamandroidea</taxon>
        <taxon>Salamandridae</taxon>
        <taxon>Pleurodelinae</taxon>
        <taxon>Pleurodeles</taxon>
    </lineage>
</organism>
<dbReference type="SUPFAM" id="SSF53756">
    <property type="entry name" value="UDP-Glycosyltransferase/glycogen phosphorylase"/>
    <property type="match status" value="1"/>
</dbReference>
<evidence type="ECO:0000256" key="15">
    <source>
        <dbReference type="ARBA" id="ARBA00036234"/>
    </source>
</evidence>
<evidence type="ECO:0000256" key="11">
    <source>
        <dbReference type="ARBA" id="ARBA00023180"/>
    </source>
</evidence>
<dbReference type="EMBL" id="JANPWB010000012">
    <property type="protein sequence ID" value="KAJ1113310.1"/>
    <property type="molecule type" value="Genomic_DNA"/>
</dbReference>
<evidence type="ECO:0000256" key="8">
    <source>
        <dbReference type="ARBA" id="ARBA00022989"/>
    </source>
</evidence>
<keyword evidence="4 18" id="KW-0328">Glycosyltransferase</keyword>
<evidence type="ECO:0000256" key="14">
    <source>
        <dbReference type="ARBA" id="ARBA00035849"/>
    </source>
</evidence>
<comment type="function">
    <text evidence="17">Catalyzes alpha(1-&gt;3) linkage of fucosyl moiety transferred from GDP-beta-L-fucose to N-acetyl glucosamine (GlcNAc) within type 2 lactosamine (LacNAc, Gal-beta(1-&gt;4)GlcNAc) glycan attached to N- or O-linked glycoproteins. Robustly fucosylates nonsialylated distal LacNAc unit of the polylactosamine chain to form Lewis X antigen (CD15), a glycan determinant known to mediate important cellular functions in development and immunity. Fucosylates with lower efficiency sialylated LacNAc acceptors to form sialyl Lewis X and 6-sulfo sialyl Lewis X determinants that serve as recognition epitopes for C-type lectins. Together with FUT7 contributes to SELE, SELL and SELP selectin ligand biosynthesis and selectin-dependent lymphocyte homing, leukocyte migration and blood leukocyte homeostasis. In a cell type specific manner, may also fucosylate the internal LacNAc unit of the polylactosamine chain to form VIM-2 antigen that serves as recognition epitope for SELE.</text>
</comment>
<comment type="caution">
    <text evidence="21">The sequence shown here is derived from an EMBL/GenBank/DDBJ whole genome shotgun (WGS) entry which is preliminary data.</text>
</comment>
<dbReference type="FunFam" id="3.40.50.11660:FF:000001">
    <property type="entry name" value="alpha-(1,3)-fucosyltransferase 9"/>
    <property type="match status" value="1"/>
</dbReference>
<feature type="domain" description="Fucosyltransferase C-terminal" evidence="19">
    <location>
        <begin position="146"/>
        <end position="320"/>
    </location>
</feature>
<evidence type="ECO:0000259" key="20">
    <source>
        <dbReference type="Pfam" id="PF17039"/>
    </source>
</evidence>
<dbReference type="Proteomes" id="UP001066276">
    <property type="component" value="Chromosome 8"/>
</dbReference>
<evidence type="ECO:0000313" key="21">
    <source>
        <dbReference type="EMBL" id="KAJ1113310.1"/>
    </source>
</evidence>
<dbReference type="InterPro" id="IPR055270">
    <property type="entry name" value="Glyco_tran_10_C"/>
</dbReference>
<comment type="catalytic activity">
    <reaction evidence="15">
        <text>an alpha-Neu5Ac-(2-&gt;3)-beta-D-Gal-(1-&gt;4)-beta-D-GlcNAc-(1-&gt;3)-beta-D-Gal-(1-&gt;4)-beta-D-GlcNAc derivative + GDP-beta-L-fucose = an alpha-Neu5Ac-(2-&gt;3)-beta-D-Gal-(1-&gt;4)-beta-D-GlcNAc-(1-&gt;3)-beta-D-Gal-(1-&gt;4)-[alpha-L-Fuc-(1-&gt;3)]-beta-D-GlcNAc derivative + GDP + H(+)</text>
        <dbReference type="Rhea" id="RHEA:68044"/>
        <dbReference type="ChEBI" id="CHEBI:15378"/>
        <dbReference type="ChEBI" id="CHEBI:57273"/>
        <dbReference type="ChEBI" id="CHEBI:58189"/>
        <dbReference type="ChEBI" id="CHEBI:145343"/>
        <dbReference type="ChEBI" id="CHEBI:176900"/>
    </reaction>
    <physiologicalReaction direction="left-to-right" evidence="15">
        <dbReference type="Rhea" id="RHEA:68045"/>
    </physiologicalReaction>
</comment>
<comment type="pathway">
    <text evidence="2">Protein modification; protein glycosylation.</text>
</comment>
<proteinExistence type="inferred from homology"/>
<name>A0AAV7NB45_PLEWA</name>
<dbReference type="Pfam" id="PF17039">
    <property type="entry name" value="Glyco_tran_10_N"/>
    <property type="match status" value="1"/>
</dbReference>
<keyword evidence="22" id="KW-1185">Reference proteome</keyword>
<evidence type="ECO:0000256" key="4">
    <source>
        <dbReference type="ARBA" id="ARBA00022676"/>
    </source>
</evidence>
<evidence type="ECO:0000259" key="19">
    <source>
        <dbReference type="Pfam" id="PF00852"/>
    </source>
</evidence>
<dbReference type="EC" id="2.4.1.-" evidence="18"/>
<comment type="similarity">
    <text evidence="3 18">Belongs to the glycosyltransferase 10 family.</text>
</comment>
<dbReference type="Gene3D" id="3.40.50.11660">
    <property type="entry name" value="Glycosyl transferase family 10, C-terminal domain"/>
    <property type="match status" value="1"/>
</dbReference>